<feature type="compositionally biased region" description="Basic and acidic residues" evidence="7">
    <location>
        <begin position="17"/>
        <end position="26"/>
    </location>
</feature>
<evidence type="ECO:0000256" key="4">
    <source>
        <dbReference type="ARBA" id="ARBA00022703"/>
    </source>
</evidence>
<dbReference type="OrthoDB" id="6021377at2759"/>
<dbReference type="KEGG" id="aten:116299929"/>
<dbReference type="SMART" id="SM00337">
    <property type="entry name" value="BCL"/>
    <property type="match status" value="1"/>
</dbReference>
<sequence>MKTSTTTSTSLFLAKSMSDREPQSEDARRISQQAHLLARDIVCYRTGRGRISTSITARNMRRLSDELEDCHQALLSNMCNALNMTADSAHEKFVQVADEVFRDGVNWGRIVALFTFGGKLAQFCLRNGMQDSVEDIEQWVGDYVAGLSSWIQKQGGWDSFDKCFQDPSTRNKSNWWTGIVLATVGIGSLATLVYKQC</sequence>
<dbReference type="GO" id="GO:0042981">
    <property type="term" value="P:regulation of apoptotic process"/>
    <property type="evidence" value="ECO:0007669"/>
    <property type="project" value="InterPro"/>
</dbReference>
<name>A0A6P8IEP5_ACTTE</name>
<proteinExistence type="inferred from homology"/>
<evidence type="ECO:0000256" key="1">
    <source>
        <dbReference type="ARBA" id="ARBA00004308"/>
    </source>
</evidence>
<keyword evidence="3 8" id="KW-0812">Transmembrane</keyword>
<evidence type="ECO:0000313" key="11">
    <source>
        <dbReference type="RefSeq" id="XP_031564515.1"/>
    </source>
</evidence>
<dbReference type="RefSeq" id="XP_031564515.1">
    <property type="nucleotide sequence ID" value="XM_031708655.1"/>
</dbReference>
<feature type="region of interest" description="Disordered" evidence="7">
    <location>
        <begin position="1"/>
        <end position="26"/>
    </location>
</feature>
<dbReference type="AlphaFoldDB" id="A0A6P8IEP5"/>
<feature type="domain" description="Bcl-2 Bcl-2 homology region 1-3" evidence="9">
    <location>
        <begin position="60"/>
        <end position="157"/>
    </location>
</feature>
<dbReference type="Gene3D" id="1.10.437.10">
    <property type="entry name" value="Blc2-like"/>
    <property type="match status" value="1"/>
</dbReference>
<evidence type="ECO:0000256" key="2">
    <source>
        <dbReference type="ARBA" id="ARBA00009458"/>
    </source>
</evidence>
<dbReference type="GO" id="GO:0012505">
    <property type="term" value="C:endomembrane system"/>
    <property type="evidence" value="ECO:0007669"/>
    <property type="project" value="UniProtKB-SubCell"/>
</dbReference>
<dbReference type="GO" id="GO:0051400">
    <property type="term" value="F:BH domain binding"/>
    <property type="evidence" value="ECO:0007669"/>
    <property type="project" value="TreeGrafter"/>
</dbReference>
<keyword evidence="4" id="KW-0053">Apoptosis</keyword>
<reference evidence="11" key="1">
    <citation type="submission" date="2025-08" db="UniProtKB">
        <authorList>
            <consortium name="RefSeq"/>
        </authorList>
    </citation>
    <scope>IDENTIFICATION</scope>
    <source>
        <tissue evidence="11">Tentacle</tissue>
    </source>
</reference>
<dbReference type="PANTHER" id="PTHR11256">
    <property type="entry name" value="BCL-2 RELATED"/>
    <property type="match status" value="1"/>
</dbReference>
<dbReference type="GeneID" id="116299929"/>
<organism evidence="10 11">
    <name type="scientific">Actinia tenebrosa</name>
    <name type="common">Australian red waratah sea anemone</name>
    <dbReference type="NCBI Taxonomy" id="6105"/>
    <lineage>
        <taxon>Eukaryota</taxon>
        <taxon>Metazoa</taxon>
        <taxon>Cnidaria</taxon>
        <taxon>Anthozoa</taxon>
        <taxon>Hexacorallia</taxon>
        <taxon>Actiniaria</taxon>
        <taxon>Actiniidae</taxon>
        <taxon>Actinia</taxon>
    </lineage>
</organism>
<dbReference type="GO" id="GO:0008630">
    <property type="term" value="P:intrinsic apoptotic signaling pathway in response to DNA damage"/>
    <property type="evidence" value="ECO:0007669"/>
    <property type="project" value="TreeGrafter"/>
</dbReference>
<evidence type="ECO:0000256" key="8">
    <source>
        <dbReference type="SAM" id="Phobius"/>
    </source>
</evidence>
<dbReference type="GO" id="GO:0005741">
    <property type="term" value="C:mitochondrial outer membrane"/>
    <property type="evidence" value="ECO:0007669"/>
    <property type="project" value="TreeGrafter"/>
</dbReference>
<dbReference type="InterPro" id="IPR020717">
    <property type="entry name" value="Bcl2_BH1_motif_CS"/>
</dbReference>
<dbReference type="SUPFAM" id="SSF56854">
    <property type="entry name" value="Bcl-2 inhibitors of programmed cell death"/>
    <property type="match status" value="1"/>
</dbReference>
<evidence type="ECO:0000256" key="3">
    <source>
        <dbReference type="ARBA" id="ARBA00022692"/>
    </source>
</evidence>
<dbReference type="InterPro" id="IPR046371">
    <property type="entry name" value="Bcl-2_BH1-3"/>
</dbReference>
<feature type="transmembrane region" description="Helical" evidence="8">
    <location>
        <begin position="175"/>
        <end position="194"/>
    </location>
</feature>
<evidence type="ECO:0000256" key="6">
    <source>
        <dbReference type="ARBA" id="ARBA00023136"/>
    </source>
</evidence>
<dbReference type="InParanoid" id="A0A6P8IEP5"/>
<dbReference type="PROSITE" id="PS50062">
    <property type="entry name" value="BCL2_FAMILY"/>
    <property type="match status" value="1"/>
</dbReference>
<dbReference type="CDD" id="cd06845">
    <property type="entry name" value="Bcl-2_like"/>
    <property type="match status" value="1"/>
</dbReference>
<protein>
    <submittedName>
        <fullName evidence="11">Bcl-2-like protein 1</fullName>
    </submittedName>
</protein>
<keyword evidence="6 8" id="KW-0472">Membrane</keyword>
<dbReference type="GO" id="GO:0097192">
    <property type="term" value="P:extrinsic apoptotic signaling pathway in absence of ligand"/>
    <property type="evidence" value="ECO:0007669"/>
    <property type="project" value="TreeGrafter"/>
</dbReference>
<evidence type="ECO:0000313" key="10">
    <source>
        <dbReference type="Proteomes" id="UP000515163"/>
    </source>
</evidence>
<dbReference type="PANTHER" id="PTHR11256:SF47">
    <property type="entry name" value="BCL-2-LIKE PROTEIN 10"/>
    <property type="match status" value="1"/>
</dbReference>
<feature type="compositionally biased region" description="Low complexity" evidence="7">
    <location>
        <begin position="1"/>
        <end position="10"/>
    </location>
</feature>
<dbReference type="InterPro" id="IPR036834">
    <property type="entry name" value="Bcl-2-like_sf"/>
</dbReference>
<keyword evidence="5 8" id="KW-1133">Transmembrane helix</keyword>
<evidence type="ECO:0000256" key="5">
    <source>
        <dbReference type="ARBA" id="ARBA00022989"/>
    </source>
</evidence>
<evidence type="ECO:0000256" key="7">
    <source>
        <dbReference type="SAM" id="MobiDB-lite"/>
    </source>
</evidence>
<gene>
    <name evidence="11" type="primary">LOC116299929</name>
</gene>
<dbReference type="PROSITE" id="PS01080">
    <property type="entry name" value="BH1"/>
    <property type="match status" value="1"/>
</dbReference>
<dbReference type="InterPro" id="IPR002475">
    <property type="entry name" value="Bcl2-like"/>
</dbReference>
<dbReference type="PRINTS" id="PR01862">
    <property type="entry name" value="BCL2FAMILY"/>
</dbReference>
<dbReference type="GO" id="GO:0001836">
    <property type="term" value="P:release of cytochrome c from mitochondria"/>
    <property type="evidence" value="ECO:0007669"/>
    <property type="project" value="TreeGrafter"/>
</dbReference>
<dbReference type="InterPro" id="IPR026298">
    <property type="entry name" value="Bcl-2_fam"/>
</dbReference>
<comment type="subcellular location">
    <subcellularLocation>
        <location evidence="1">Endomembrane system</location>
    </subcellularLocation>
</comment>
<dbReference type="Proteomes" id="UP000515163">
    <property type="component" value="Unplaced"/>
</dbReference>
<keyword evidence="10" id="KW-1185">Reference proteome</keyword>
<evidence type="ECO:0000259" key="9">
    <source>
        <dbReference type="SMART" id="SM00337"/>
    </source>
</evidence>
<dbReference type="Pfam" id="PF00452">
    <property type="entry name" value="Bcl-2"/>
    <property type="match status" value="1"/>
</dbReference>
<comment type="similarity">
    <text evidence="2">Belongs to the Bcl-2 family.</text>
</comment>
<accession>A0A6P8IEP5</accession>